<proteinExistence type="inferred from homology"/>
<evidence type="ECO:0000256" key="5">
    <source>
        <dbReference type="ARBA" id="ARBA00023295"/>
    </source>
</evidence>
<evidence type="ECO:0000256" key="4">
    <source>
        <dbReference type="ARBA" id="ARBA00023180"/>
    </source>
</evidence>
<dbReference type="GO" id="GO:0005975">
    <property type="term" value="P:carbohydrate metabolic process"/>
    <property type="evidence" value="ECO:0007669"/>
    <property type="project" value="InterPro"/>
</dbReference>
<dbReference type="PROSITE" id="PS00653">
    <property type="entry name" value="GLYCOSYL_HYDROL_F1_2"/>
    <property type="match status" value="2"/>
</dbReference>
<keyword evidence="3 7" id="KW-0378">Hydrolase</keyword>
<evidence type="ECO:0000256" key="3">
    <source>
        <dbReference type="ARBA" id="ARBA00022801"/>
    </source>
</evidence>
<evidence type="ECO:0000313" key="8">
    <source>
        <dbReference type="EMBL" id="KAE8299588.1"/>
    </source>
</evidence>
<evidence type="ECO:0000256" key="7">
    <source>
        <dbReference type="RuleBase" id="RU004468"/>
    </source>
</evidence>
<dbReference type="InterPro" id="IPR001360">
    <property type="entry name" value="Glyco_hydro_1"/>
</dbReference>
<dbReference type="FunFam" id="3.20.20.80:FF:000013">
    <property type="entry name" value="lactase-phlorizin hydrolase"/>
    <property type="match status" value="2"/>
</dbReference>
<accession>A0A6G0J764</accession>
<feature type="active site" description="Nucleophile" evidence="6">
    <location>
        <position position="1527"/>
    </location>
</feature>
<comment type="subunit">
    <text evidence="2">Homodimer.</text>
</comment>
<evidence type="ECO:0000256" key="1">
    <source>
        <dbReference type="ARBA" id="ARBA00010838"/>
    </source>
</evidence>
<organism evidence="8 9">
    <name type="scientific">Larimichthys crocea</name>
    <name type="common">Large yellow croaker</name>
    <name type="synonym">Pseudosciaena crocea</name>
    <dbReference type="NCBI Taxonomy" id="215358"/>
    <lineage>
        <taxon>Eukaryota</taxon>
        <taxon>Metazoa</taxon>
        <taxon>Chordata</taxon>
        <taxon>Craniata</taxon>
        <taxon>Vertebrata</taxon>
        <taxon>Euteleostomi</taxon>
        <taxon>Actinopterygii</taxon>
        <taxon>Neopterygii</taxon>
        <taxon>Teleostei</taxon>
        <taxon>Neoteleostei</taxon>
        <taxon>Acanthomorphata</taxon>
        <taxon>Eupercaria</taxon>
        <taxon>Sciaenidae</taxon>
        <taxon>Larimichthys</taxon>
    </lineage>
</organism>
<evidence type="ECO:0000256" key="6">
    <source>
        <dbReference type="PROSITE-ProRule" id="PRU10055"/>
    </source>
</evidence>
<gene>
    <name evidence="8" type="ORF">D5F01_LYC01994</name>
</gene>
<dbReference type="Gene3D" id="3.20.20.80">
    <property type="entry name" value="Glycosidases"/>
    <property type="match status" value="5"/>
</dbReference>
<dbReference type="EMBL" id="REGW02000002">
    <property type="protein sequence ID" value="KAE8299588.1"/>
    <property type="molecule type" value="Genomic_DNA"/>
</dbReference>
<protein>
    <submittedName>
        <fullName evidence="8">Lactase-phlorizin hydrolase Lactase-glycosylceramidase Lactase</fullName>
    </submittedName>
</protein>
<dbReference type="Pfam" id="PF00232">
    <property type="entry name" value="Glyco_hydro_1"/>
    <property type="match status" value="4"/>
</dbReference>
<dbReference type="Proteomes" id="UP000424527">
    <property type="component" value="Unassembled WGS sequence"/>
</dbReference>
<evidence type="ECO:0000313" key="9">
    <source>
        <dbReference type="Proteomes" id="UP000424527"/>
    </source>
</evidence>
<keyword evidence="4" id="KW-0325">Glycoprotein</keyword>
<dbReference type="PANTHER" id="PTHR10353">
    <property type="entry name" value="GLYCOSYL HYDROLASE"/>
    <property type="match status" value="1"/>
</dbReference>
<dbReference type="InterPro" id="IPR033132">
    <property type="entry name" value="GH_1_N_CS"/>
</dbReference>
<dbReference type="GO" id="GO:0004553">
    <property type="term" value="F:hydrolase activity, hydrolyzing O-glycosyl compounds"/>
    <property type="evidence" value="ECO:0007669"/>
    <property type="project" value="InterPro"/>
</dbReference>
<dbReference type="SUPFAM" id="SSF51445">
    <property type="entry name" value="(Trans)glycosidases"/>
    <property type="match status" value="4"/>
</dbReference>
<dbReference type="PROSITE" id="PS00572">
    <property type="entry name" value="GLYCOSYL_HYDROL_F1_1"/>
    <property type="match status" value="1"/>
</dbReference>
<dbReference type="PANTHER" id="PTHR10353:SF38">
    <property type="entry name" value="LACTASE_PHLORIZIN HYDROLASE"/>
    <property type="match status" value="1"/>
</dbReference>
<reference evidence="8 9" key="1">
    <citation type="submission" date="2019-07" db="EMBL/GenBank/DDBJ databases">
        <title>Chromosome genome assembly for large yellow croaker.</title>
        <authorList>
            <person name="Xiao S."/>
        </authorList>
    </citation>
    <scope>NUCLEOTIDE SEQUENCE [LARGE SCALE GENOMIC DNA]</scope>
    <source>
        <strain evidence="8">JMULYC20181020</strain>
        <tissue evidence="8">Muscle</tissue>
    </source>
</reference>
<evidence type="ECO:0000256" key="2">
    <source>
        <dbReference type="ARBA" id="ARBA00011738"/>
    </source>
</evidence>
<comment type="similarity">
    <text evidence="1">Belongs to the glycosyl hydrolase 1 family.</text>
</comment>
<dbReference type="InterPro" id="IPR018120">
    <property type="entry name" value="Glyco_hydro_1_AS"/>
</dbReference>
<comment type="caution">
    <text evidence="8">The sequence shown here is derived from an EMBL/GenBank/DDBJ whole genome shotgun (WGS) entry which is preliminary data.</text>
</comment>
<dbReference type="PRINTS" id="PR00131">
    <property type="entry name" value="GLHYDRLASE1"/>
</dbReference>
<keyword evidence="9" id="KW-1185">Reference proteome</keyword>
<name>A0A6G0J764_LARCR</name>
<sequence>MFLAGPMTDELVHGAVLDAFDCSHPIPPGSTQYFEYLQSRGVTHFKVPLSWGQLLPTGLCNQPQQAVVTCYRTLMKQLLEVGLQPLVVLHRSTLPDTLRLKYGSWESQELVEMFEQYAEFVFGEFGALADSWMTLSSLDELRDAELQNALDAHTSVYRHYHKLFPHRDGGVSVGGKASKVAIICDTQLLKYLDFLSIKIQYDCSTGQNLADELLNVLGKCGNKPTLFYEVNISDCSPYQFLSDTKILKVLSNDKQNVLGIDMVDILHPDDTIPNSHSHQSDKNRNNFQTPSCSMIYCKTWSNFATMTSSERDAFLNESFPVDFQWATSSESFKVEGGWLEDGKGETIWDHFGHENKVFDNQTADLACDSYHKVDYDVYLLRGLNVNTYQFSISWARIFPSGHWGSHSEKGALYYDKLISALIESGIQPVVTLYHWDLPQALQDSGGWTNTSIVEAFKDYVDFCFSRFGDRVKTWNTFSSPWVVSHAGYGTGEHPPSVKDYVVASYQVTHNILKSHAEAWHIYNDNYRKTQSGKIGIALNSDWAEPMNPSRPEDIAAADRYLQFMLGWFAHPIFINGDYPATLRTQIEQKKNKCPHSEPARLPVFTPEESQRIRGTADFFGLNHYTSRLVNNSDGGCTPGPQGVGDFQAHVDPSWSVAASDWIYSVPWGLRRLLNYISTEYLNVTKVPIHITGNGMPTQYGGDTLNDSHRIEYMKSYINEALKAIHLDGVNVQRFTVQSLMDGFEGPQGYSKRFGLHHVNFNLPDRPRTPKQSAYFYTKVIDKNGFASRKQYFNVAEMQLPHRPTALSPSEVPSKSKVVWEKFSHQSKFQRKLYHYGTFSQGFNWGVSSSAYQIEGGWDADGKGPSVWDTFTQKPGSIPANANGNVACDSYHRLEEDLYMLRALKVKTYRFSLSWSRIFPDGQNTSLNQKGVDYYNRLIDGLIAYNITPMVTLYHWDLPQALQNISGWENVNMINIFNDFCDYCFATFGDRVKFWMTFNQPHTIAWSGYGLGTIPPNVKNPGTAPYNIAHNLIKAHAKAYHTYDDKYRKSQGGLVSIALNADWVEPKDFNVPREVVAADRALQFQLAYNLDGVKVKGYIATSLMDSFEWLNEYKVGFGLHHVDFTNPNRPRTPKRSAHYYYHVMKDNGFPLPDDEKILYGQFPKTFNWSTASAAFQIEGSWRAHGKGLSIWDKFAHTPLRVDNSDNGDIACDSYNKIDKDVEVLKKLKVTHYRFSVSWPRVLPDGTNNHINEAGLNYYHRLLDALEVANIQPQVTLYHWDLPLALQKLGGWENETIVQRFRDYADVLFSRFGSRVKFWITLNEPYIVANLGYGYGTFAPGIVGKQYIAAHNLIKAHAEAWHLYNDKYRATQGGLISITINSDWVEPRNPYKQEDVDAAARYLQFFIGWFAHPIFNGDYPELMKTIIRKRSLAAGLPESRLPEFTPEEIKRIKGTHDYFGFNHYTTVLSYPVDLGNQQDYEGDRGTGTTHDRTWIESGSFWLKITPFGFRKILKFIKDEYGNPPVYVTENGISERGVVTLNDIHRMHYYENYINQALKAQLLDGVDLRGYTAWSLMDNFEWAAGYSERFGLFYVNRSNPTLPRIPKKSASRYSSIITCNGFPDPALGPHECLNPEPEATSVPTMTTENTLHTSFPILPRNMVDFLGLELSPS</sequence>
<dbReference type="InterPro" id="IPR017853">
    <property type="entry name" value="GH"/>
</dbReference>
<keyword evidence="5 7" id="KW-0326">Glycosidase</keyword>